<evidence type="ECO:0000313" key="3">
    <source>
        <dbReference type="Proteomes" id="UP001498476"/>
    </source>
</evidence>
<dbReference type="EMBL" id="JAZAVJ010000120">
    <property type="protein sequence ID" value="KAK7413741.1"/>
    <property type="molecule type" value="Genomic_DNA"/>
</dbReference>
<organism evidence="2 3">
    <name type="scientific">Neonectria punicea</name>
    <dbReference type="NCBI Taxonomy" id="979145"/>
    <lineage>
        <taxon>Eukaryota</taxon>
        <taxon>Fungi</taxon>
        <taxon>Dikarya</taxon>
        <taxon>Ascomycota</taxon>
        <taxon>Pezizomycotina</taxon>
        <taxon>Sordariomycetes</taxon>
        <taxon>Hypocreomycetidae</taxon>
        <taxon>Hypocreales</taxon>
        <taxon>Nectriaceae</taxon>
        <taxon>Neonectria</taxon>
    </lineage>
</organism>
<protein>
    <submittedName>
        <fullName evidence="2">Uncharacterized protein</fullName>
    </submittedName>
</protein>
<gene>
    <name evidence="2" type="ORF">QQX98_007384</name>
</gene>
<sequence>MNHPDQPASPSTPEHLKRPSATSPGAPKTYRSPYPTMDPAYDPRGNQINRNQVFSHGIRTEYILNPERFIAAMNQIYGRGNYRYQIAHGEYQILVHTGAPVYLLDELQKMGVALTDKDLEQTASPEKEQPPAPS</sequence>
<keyword evidence="3" id="KW-1185">Reference proteome</keyword>
<evidence type="ECO:0000313" key="2">
    <source>
        <dbReference type="EMBL" id="KAK7413741.1"/>
    </source>
</evidence>
<feature type="region of interest" description="Disordered" evidence="1">
    <location>
        <begin position="1"/>
        <end position="46"/>
    </location>
</feature>
<dbReference type="Proteomes" id="UP001498476">
    <property type="component" value="Unassembled WGS sequence"/>
</dbReference>
<feature type="region of interest" description="Disordered" evidence="1">
    <location>
        <begin position="115"/>
        <end position="134"/>
    </location>
</feature>
<proteinExistence type="predicted"/>
<comment type="caution">
    <text evidence="2">The sequence shown here is derived from an EMBL/GenBank/DDBJ whole genome shotgun (WGS) entry which is preliminary data.</text>
</comment>
<reference evidence="2 3" key="1">
    <citation type="journal article" date="2025" name="Microbiol. Resour. Announc.">
        <title>Draft genome sequences for Neonectria magnoliae and Neonectria punicea, canker pathogens of Liriodendron tulipifera and Acer saccharum in West Virginia.</title>
        <authorList>
            <person name="Petronek H.M."/>
            <person name="Kasson M.T."/>
            <person name="Metheny A.M."/>
            <person name="Stauder C.M."/>
            <person name="Lovett B."/>
            <person name="Lynch S.C."/>
            <person name="Garnas J.R."/>
            <person name="Kasson L.R."/>
            <person name="Stajich J.E."/>
        </authorList>
    </citation>
    <scope>NUCLEOTIDE SEQUENCE [LARGE SCALE GENOMIC DNA]</scope>
    <source>
        <strain evidence="2 3">NRRL 64653</strain>
    </source>
</reference>
<name>A0ABR1GY39_9HYPO</name>
<evidence type="ECO:0000256" key="1">
    <source>
        <dbReference type="SAM" id="MobiDB-lite"/>
    </source>
</evidence>
<accession>A0ABR1GY39</accession>